<keyword evidence="2" id="KW-1277">Toxin-antitoxin system</keyword>
<accession>A0A6P1E438</accession>
<evidence type="ECO:0000256" key="2">
    <source>
        <dbReference type="ARBA" id="ARBA00022649"/>
    </source>
</evidence>
<gene>
    <name evidence="3" type="ORF">GQR93_03950</name>
</gene>
<dbReference type="Gene3D" id="1.10.1220.10">
    <property type="entry name" value="Met repressor-like"/>
    <property type="match status" value="1"/>
</dbReference>
<evidence type="ECO:0000313" key="3">
    <source>
        <dbReference type="EMBL" id="QHB51428.1"/>
    </source>
</evidence>
<dbReference type="Pfam" id="PF04221">
    <property type="entry name" value="RelB"/>
    <property type="match status" value="1"/>
</dbReference>
<dbReference type="EMBL" id="CP047121">
    <property type="protein sequence ID" value="QHB51428.1"/>
    <property type="molecule type" value="Genomic_DNA"/>
</dbReference>
<dbReference type="RefSeq" id="WP_003552475.1">
    <property type="nucleotide sequence ID" value="NZ_CABKOL010000106.1"/>
</dbReference>
<sequence>MKDKAVEHDKNDKLIQVRIDKSVAAQAEDIFNRIGVTPTTAINAFYRKVISTGGIPFNLTISQDDKDALEIRQLAKKIPVERLDTDEKIKKWFDDPRYDY</sequence>
<dbReference type="Proteomes" id="UP000465035">
    <property type="component" value="Chromosome"/>
</dbReference>
<comment type="similarity">
    <text evidence="1">Belongs to the RelB/DinJ antitoxin family.</text>
</comment>
<dbReference type="GO" id="GO:0006351">
    <property type="term" value="P:DNA-templated transcription"/>
    <property type="evidence" value="ECO:0007669"/>
    <property type="project" value="TreeGrafter"/>
</dbReference>
<name>A0A6P1E438_LENHI</name>
<evidence type="ECO:0000313" key="4">
    <source>
        <dbReference type="Proteomes" id="UP000465035"/>
    </source>
</evidence>
<dbReference type="InterPro" id="IPR013321">
    <property type="entry name" value="Arc_rbn_hlx_hlx"/>
</dbReference>
<evidence type="ECO:0000256" key="1">
    <source>
        <dbReference type="ARBA" id="ARBA00010562"/>
    </source>
</evidence>
<dbReference type="NCBIfam" id="TIGR02384">
    <property type="entry name" value="RelB_DinJ"/>
    <property type="match status" value="1"/>
</dbReference>
<dbReference type="InterPro" id="IPR007337">
    <property type="entry name" value="RelB/DinJ"/>
</dbReference>
<organism evidence="3 4">
    <name type="scientific">Lentilactobacillus hilgardii</name>
    <name type="common">Lactobacillus hilgardii</name>
    <dbReference type="NCBI Taxonomy" id="1588"/>
    <lineage>
        <taxon>Bacteria</taxon>
        <taxon>Bacillati</taxon>
        <taxon>Bacillota</taxon>
        <taxon>Bacilli</taxon>
        <taxon>Lactobacillales</taxon>
        <taxon>Lactobacillaceae</taxon>
        <taxon>Lentilactobacillus</taxon>
    </lineage>
</organism>
<dbReference type="AlphaFoldDB" id="A0A6P1E438"/>
<dbReference type="GeneID" id="69057506"/>
<dbReference type="GO" id="GO:0006355">
    <property type="term" value="P:regulation of DNA-templated transcription"/>
    <property type="evidence" value="ECO:0007669"/>
    <property type="project" value="InterPro"/>
</dbReference>
<dbReference type="PANTHER" id="PTHR38781">
    <property type="entry name" value="ANTITOXIN DINJ-RELATED"/>
    <property type="match status" value="1"/>
</dbReference>
<protein>
    <submittedName>
        <fullName evidence="3">Type II toxin-antitoxin system RelB/DinJ family antitoxin</fullName>
    </submittedName>
</protein>
<reference evidence="3 4" key="1">
    <citation type="submission" date="2019-12" db="EMBL/GenBank/DDBJ databases">
        <title>Lactobacillus hilgardii FLUB.</title>
        <authorList>
            <person name="Gustaw K."/>
        </authorList>
    </citation>
    <scope>NUCLEOTIDE SEQUENCE [LARGE SCALE GENOMIC DNA]</scope>
    <source>
        <strain evidence="3 4">FLUB</strain>
    </source>
</reference>
<dbReference type="PANTHER" id="PTHR38781:SF1">
    <property type="entry name" value="ANTITOXIN DINJ-RELATED"/>
    <property type="match status" value="1"/>
</dbReference>
<dbReference type="SMR" id="A0A6P1E438"/>
<proteinExistence type="inferred from homology"/>